<dbReference type="InterPro" id="IPR036116">
    <property type="entry name" value="FN3_sf"/>
</dbReference>
<evidence type="ECO:0000256" key="8">
    <source>
        <dbReference type="ARBA" id="ARBA00023157"/>
    </source>
</evidence>
<feature type="transmembrane region" description="Helical" evidence="12">
    <location>
        <begin position="594"/>
        <end position="614"/>
    </location>
</feature>
<dbReference type="SUPFAM" id="SSF49265">
    <property type="entry name" value="Fibronectin type III"/>
    <property type="match status" value="3"/>
</dbReference>
<keyword evidence="4 13" id="KW-0732">Signal</keyword>
<feature type="signal peptide" evidence="13">
    <location>
        <begin position="1"/>
        <end position="24"/>
    </location>
</feature>
<keyword evidence="10" id="KW-0325">Glycoprotein</keyword>
<name>A0AAV1N6Q7_SCOSC</name>
<protein>
    <submittedName>
        <fullName evidence="15">Interleukin-12 receptor subunit beta-2</fullName>
    </submittedName>
</protein>
<keyword evidence="8" id="KW-1015">Disulfide bond</keyword>
<dbReference type="GO" id="GO:0004896">
    <property type="term" value="F:cytokine receptor activity"/>
    <property type="evidence" value="ECO:0007669"/>
    <property type="project" value="InterPro"/>
</dbReference>
<comment type="similarity">
    <text evidence="2">Belongs to the type I cytokine receptor family. Type 2 subfamily.</text>
</comment>
<keyword evidence="7 12" id="KW-0472">Membrane</keyword>
<evidence type="ECO:0000256" key="6">
    <source>
        <dbReference type="ARBA" id="ARBA00022989"/>
    </source>
</evidence>
<dbReference type="PROSITE" id="PS50853">
    <property type="entry name" value="FN3"/>
    <property type="match status" value="3"/>
</dbReference>
<evidence type="ECO:0000256" key="9">
    <source>
        <dbReference type="ARBA" id="ARBA00023170"/>
    </source>
</evidence>
<dbReference type="Proteomes" id="UP001314229">
    <property type="component" value="Unassembled WGS sequence"/>
</dbReference>
<evidence type="ECO:0000256" key="7">
    <source>
        <dbReference type="ARBA" id="ARBA00023136"/>
    </source>
</evidence>
<dbReference type="InterPro" id="IPR003961">
    <property type="entry name" value="FN3_dom"/>
</dbReference>
<keyword evidence="3 12" id="KW-0812">Transmembrane</keyword>
<keyword evidence="5" id="KW-0677">Repeat</keyword>
<keyword evidence="6 12" id="KW-1133">Transmembrane helix</keyword>
<dbReference type="PROSITE" id="PS01353">
    <property type="entry name" value="HEMATOPO_REC_L_F2"/>
    <property type="match status" value="1"/>
</dbReference>
<dbReference type="EMBL" id="CAWUFR010000021">
    <property type="protein sequence ID" value="CAK6955179.1"/>
    <property type="molecule type" value="Genomic_DNA"/>
</dbReference>
<accession>A0AAV1N6Q7</accession>
<organism evidence="15 16">
    <name type="scientific">Scomber scombrus</name>
    <name type="common">Atlantic mackerel</name>
    <name type="synonym">Scomber vernalis</name>
    <dbReference type="NCBI Taxonomy" id="13677"/>
    <lineage>
        <taxon>Eukaryota</taxon>
        <taxon>Metazoa</taxon>
        <taxon>Chordata</taxon>
        <taxon>Craniata</taxon>
        <taxon>Vertebrata</taxon>
        <taxon>Euteleostomi</taxon>
        <taxon>Actinopterygii</taxon>
        <taxon>Neopterygii</taxon>
        <taxon>Teleostei</taxon>
        <taxon>Neoteleostei</taxon>
        <taxon>Acanthomorphata</taxon>
        <taxon>Pelagiaria</taxon>
        <taxon>Scombriformes</taxon>
        <taxon>Scombridae</taxon>
        <taxon>Scomber</taxon>
    </lineage>
</organism>
<dbReference type="AlphaFoldDB" id="A0AAV1N6Q7"/>
<feature type="region of interest" description="Disordered" evidence="11">
    <location>
        <begin position="738"/>
        <end position="758"/>
    </location>
</feature>
<dbReference type="InterPro" id="IPR013783">
    <property type="entry name" value="Ig-like_fold"/>
</dbReference>
<evidence type="ECO:0000313" key="16">
    <source>
        <dbReference type="Proteomes" id="UP001314229"/>
    </source>
</evidence>
<feature type="compositionally biased region" description="Acidic residues" evidence="11">
    <location>
        <begin position="746"/>
        <end position="758"/>
    </location>
</feature>
<evidence type="ECO:0000256" key="1">
    <source>
        <dbReference type="ARBA" id="ARBA00004479"/>
    </source>
</evidence>
<keyword evidence="16" id="KW-1185">Reference proteome</keyword>
<keyword evidence="9 15" id="KW-0675">Receptor</keyword>
<evidence type="ECO:0000259" key="14">
    <source>
        <dbReference type="PROSITE" id="PS50853"/>
    </source>
</evidence>
<evidence type="ECO:0000256" key="10">
    <source>
        <dbReference type="ARBA" id="ARBA00023180"/>
    </source>
</evidence>
<dbReference type="InterPro" id="IPR052672">
    <property type="entry name" value="Type1_Cytokine_Rcpt_Type2"/>
</dbReference>
<comment type="caution">
    <text evidence="15">The sequence shown here is derived from an EMBL/GenBank/DDBJ whole genome shotgun (WGS) entry which is preliminary data.</text>
</comment>
<gene>
    <name evidence="15" type="ORF">FSCOSCO3_A011821</name>
</gene>
<evidence type="ECO:0000256" key="13">
    <source>
        <dbReference type="SAM" id="SignalP"/>
    </source>
</evidence>
<feature type="chain" id="PRO_5043696096" evidence="13">
    <location>
        <begin position="25"/>
        <end position="802"/>
    </location>
</feature>
<evidence type="ECO:0000256" key="11">
    <source>
        <dbReference type="SAM" id="MobiDB-lite"/>
    </source>
</evidence>
<feature type="domain" description="Fibronectin type-III" evidence="14">
    <location>
        <begin position="404"/>
        <end position="496"/>
    </location>
</feature>
<dbReference type="PANTHER" id="PTHR48423:SF1">
    <property type="entry name" value="INTERLEUKIN-27 RECEPTOR SUBUNIT ALPHA"/>
    <property type="match status" value="1"/>
</dbReference>
<evidence type="ECO:0000313" key="15">
    <source>
        <dbReference type="EMBL" id="CAK6955179.1"/>
    </source>
</evidence>
<evidence type="ECO:0000256" key="2">
    <source>
        <dbReference type="ARBA" id="ARBA00008921"/>
    </source>
</evidence>
<dbReference type="Pfam" id="PF00041">
    <property type="entry name" value="fn3"/>
    <property type="match status" value="1"/>
</dbReference>
<dbReference type="CDD" id="cd00063">
    <property type="entry name" value="FN3"/>
    <property type="match status" value="1"/>
</dbReference>
<dbReference type="Gene3D" id="2.60.40.10">
    <property type="entry name" value="Immunoglobulins"/>
    <property type="match status" value="5"/>
</dbReference>
<sequence>MATKSQTWSMFTVITALAVQLCIGVKPCVIWSSTGPVVQRGSTFKVYCTFNCKCKYSMCSDQPPTLQSHQMFNYTTTYLNVVNITTDSTHSCLCDCSPEPSPDPCGMDISVGYLPDRPKNISCLKNVLNNGSGLVNCTWNSGRHTYLRTTAELRVTTVSENHTGRPLSYKASSKGTDFPSASFSVDSSVQNISVEIHAHNALGTAVSASINYSLSDIVIPSTPVLGQPECSSRQCVIKVEQSVKTPHLEIQYRTEQQTWTTNPDSEMQFQSISSLEPYRLYHFRARSRFSSGLWSQWSANVSSWTQEEAPAKELDVWYAESASDSNSLKVYWKDTDISIARGKILEYIVSVNNSKSIFITNMTAQDRNCVVQSCPNCEVTVCARNSKGLSPPARITTCRMRAEPPQDVQVMTNNHSVTISWSKPETALLPAAYVVEWYPEGHKLEELRWDKLSRNDYHAVITGVNPFECYEGAVYVLYNDRSMIRTRFTGVYTMESAPVSGPSVKETVEGDTVKVTWTELPRGQRGGCITEYTIYLENSSGRQETYKTSENKRKYIIESLSPSGYSLWMTASTAKGEGPAGQKVKIFIQQDNQLHLILVCAVVFITMVFLLCLCQSSAVKQRFWVYFQCLMLDVVPDPANSKWAKECTQVKGRMNLPLQLSDSSFTEEDEPILVDVEELPKQICDISAPTNVSSQLPETQPATLLYPLTTYIKSFSHDSDSSDQTHTSLETNTTIDYISSHGLGNMDEEDQEEEEKMEEEEEFVEVLGFLPSHNAFMEPLMFGGKLTLDAVKIDCSSFFENS</sequence>
<evidence type="ECO:0000256" key="12">
    <source>
        <dbReference type="SAM" id="Phobius"/>
    </source>
</evidence>
<reference evidence="15 16" key="1">
    <citation type="submission" date="2024-01" db="EMBL/GenBank/DDBJ databases">
        <authorList>
            <person name="Alioto T."/>
            <person name="Alioto T."/>
            <person name="Gomez Garrido J."/>
        </authorList>
    </citation>
    <scope>NUCLEOTIDE SEQUENCE [LARGE SCALE GENOMIC DNA]</scope>
</reference>
<dbReference type="SMART" id="SM00060">
    <property type="entry name" value="FN3"/>
    <property type="match status" value="4"/>
</dbReference>
<evidence type="ECO:0000256" key="5">
    <source>
        <dbReference type="ARBA" id="ARBA00022737"/>
    </source>
</evidence>
<dbReference type="GO" id="GO:0005886">
    <property type="term" value="C:plasma membrane"/>
    <property type="evidence" value="ECO:0007669"/>
    <property type="project" value="UniProtKB-ARBA"/>
</dbReference>
<dbReference type="InterPro" id="IPR003529">
    <property type="entry name" value="Hematopoietin_rcpt_Gp130_CS"/>
</dbReference>
<evidence type="ECO:0000256" key="3">
    <source>
        <dbReference type="ARBA" id="ARBA00022692"/>
    </source>
</evidence>
<feature type="domain" description="Fibronectin type-III" evidence="14">
    <location>
        <begin position="219"/>
        <end position="308"/>
    </location>
</feature>
<evidence type="ECO:0000256" key="4">
    <source>
        <dbReference type="ARBA" id="ARBA00022729"/>
    </source>
</evidence>
<dbReference type="PANTHER" id="PTHR48423">
    <property type="entry name" value="INTERLEUKIN-27 RECEPTOR SUBUNIT ALPHA"/>
    <property type="match status" value="1"/>
</dbReference>
<comment type="subcellular location">
    <subcellularLocation>
        <location evidence="1">Membrane</location>
        <topology evidence="1">Single-pass type I membrane protein</topology>
    </subcellularLocation>
</comment>
<feature type="domain" description="Fibronectin type-III" evidence="14">
    <location>
        <begin position="498"/>
        <end position="591"/>
    </location>
</feature>
<proteinExistence type="inferred from homology"/>